<organism evidence="4 5">
    <name type="scientific">Ureibacillus thermosphaericus</name>
    <dbReference type="NCBI Taxonomy" id="51173"/>
    <lineage>
        <taxon>Bacteria</taxon>
        <taxon>Bacillati</taxon>
        <taxon>Bacillota</taxon>
        <taxon>Bacilli</taxon>
        <taxon>Bacillales</taxon>
        <taxon>Caryophanaceae</taxon>
        <taxon>Ureibacillus</taxon>
    </lineage>
</organism>
<evidence type="ECO:0000259" key="3">
    <source>
        <dbReference type="PROSITE" id="PS50206"/>
    </source>
</evidence>
<dbReference type="RefSeq" id="WP_168412804.1">
    <property type="nucleotide sequence ID" value="NZ_JAAXPW010000045.1"/>
</dbReference>
<proteinExistence type="predicted"/>
<evidence type="ECO:0000256" key="2">
    <source>
        <dbReference type="ARBA" id="ARBA00022679"/>
    </source>
</evidence>
<dbReference type="EMBL" id="JACHGZ010000048">
    <property type="protein sequence ID" value="MBB5150361.1"/>
    <property type="molecule type" value="Genomic_DNA"/>
</dbReference>
<dbReference type="Gene3D" id="3.40.50.2000">
    <property type="entry name" value="Glycogen Phosphorylase B"/>
    <property type="match status" value="2"/>
</dbReference>
<keyword evidence="1" id="KW-0328">Glycosyltransferase</keyword>
<evidence type="ECO:0000313" key="4">
    <source>
        <dbReference type="EMBL" id="MBB5150361.1"/>
    </source>
</evidence>
<dbReference type="Pfam" id="PF00534">
    <property type="entry name" value="Glycos_transf_1"/>
    <property type="match status" value="1"/>
</dbReference>
<feature type="domain" description="Rhodanese" evidence="3">
    <location>
        <begin position="5"/>
        <end position="46"/>
    </location>
</feature>
<reference evidence="4 5" key="1">
    <citation type="submission" date="2020-08" db="EMBL/GenBank/DDBJ databases">
        <title>Genomic Encyclopedia of Type Strains, Phase IV (KMG-IV): sequencing the most valuable type-strain genomes for metagenomic binning, comparative biology and taxonomic classification.</title>
        <authorList>
            <person name="Goeker M."/>
        </authorList>
    </citation>
    <scope>NUCLEOTIDE SEQUENCE [LARGE SCALE GENOMIC DNA]</scope>
    <source>
        <strain evidence="4 5">DSM 10633</strain>
    </source>
</reference>
<keyword evidence="2 4" id="KW-0808">Transferase</keyword>
<comment type="caution">
    <text evidence="4">The sequence shown here is derived from an EMBL/GenBank/DDBJ whole genome shotgun (WGS) entry which is preliminary data.</text>
</comment>
<sequence length="381" mass="43711">MQAKVLLCQNSAFIANRLPRAARALKQAGYDVEILNWDRGINSEVIQMAIQQFAKEGIKVHTIYCGVTPYGKGILTAFQKLKFAIKVIKFLLKNGNNYNIVHAIDFDLGFPVFLAKKIKQNLSFKFIYDIADFVETFHSPIPKIVRNQITRVSQLIMKFCDLIIIPDENRFINIPNELHPKTFVINNTIDPPKEIKEYPIQKSEEKINILYYGALSKDRGIDLLLQLTSLDNVCIWIAGKGELQEEITLYAEKHDNVYFLGYLEFPQVLSVVQQIDLIYMVYDPAYQHNQIASPNKLFEALYIGKPCIVANGTSIDKLVEKENIGYVVGYNETDLKNTVMKLNKKDLMKKGLNAKALYPQYSWEKTKKNLIELYQNLQNGD</sequence>
<dbReference type="Proteomes" id="UP000557217">
    <property type="component" value="Unassembled WGS sequence"/>
</dbReference>
<dbReference type="PROSITE" id="PS50206">
    <property type="entry name" value="RHODANESE_3"/>
    <property type="match status" value="1"/>
</dbReference>
<name>A0A840Q0B8_URETH</name>
<dbReference type="AlphaFoldDB" id="A0A840Q0B8"/>
<dbReference type="PANTHER" id="PTHR12526">
    <property type="entry name" value="GLYCOSYLTRANSFERASE"/>
    <property type="match status" value="1"/>
</dbReference>
<protein>
    <submittedName>
        <fullName evidence="4">Glycosyltransferase involved in cell wall biosynthesis</fullName>
    </submittedName>
</protein>
<dbReference type="SUPFAM" id="SSF53756">
    <property type="entry name" value="UDP-Glycosyltransferase/glycogen phosphorylase"/>
    <property type="match status" value="1"/>
</dbReference>
<dbReference type="InterPro" id="IPR001296">
    <property type="entry name" value="Glyco_trans_1"/>
</dbReference>
<dbReference type="GO" id="GO:0016757">
    <property type="term" value="F:glycosyltransferase activity"/>
    <property type="evidence" value="ECO:0007669"/>
    <property type="project" value="UniProtKB-KW"/>
</dbReference>
<accession>A0A840Q0B8</accession>
<keyword evidence="5" id="KW-1185">Reference proteome</keyword>
<gene>
    <name evidence="4" type="ORF">HNR36_002781</name>
</gene>
<dbReference type="InterPro" id="IPR001763">
    <property type="entry name" value="Rhodanese-like_dom"/>
</dbReference>
<evidence type="ECO:0000313" key="5">
    <source>
        <dbReference type="Proteomes" id="UP000557217"/>
    </source>
</evidence>
<dbReference type="PANTHER" id="PTHR12526:SF629">
    <property type="entry name" value="TEICHURONIC ACID BIOSYNTHESIS GLYCOSYLTRANSFERASE TUAH-RELATED"/>
    <property type="match status" value="1"/>
</dbReference>
<evidence type="ECO:0000256" key="1">
    <source>
        <dbReference type="ARBA" id="ARBA00022676"/>
    </source>
</evidence>